<evidence type="ECO:0000256" key="5">
    <source>
        <dbReference type="ARBA" id="ARBA00022723"/>
    </source>
</evidence>
<dbReference type="GO" id="GO:0008661">
    <property type="term" value="F:1-deoxy-D-xylulose-5-phosphate synthase activity"/>
    <property type="evidence" value="ECO:0007669"/>
    <property type="project" value="UniProtKB-UniRule"/>
</dbReference>
<feature type="binding site" evidence="11">
    <location>
        <position position="286"/>
    </location>
    <ligand>
        <name>thiamine diphosphate</name>
        <dbReference type="ChEBI" id="CHEBI:58937"/>
    </ligand>
</feature>
<dbReference type="EMBL" id="MJUW02000040">
    <property type="protein sequence ID" value="OQD46374.1"/>
    <property type="molecule type" value="Genomic_DNA"/>
</dbReference>
<dbReference type="GO" id="GO:0016114">
    <property type="term" value="P:terpenoid biosynthetic process"/>
    <property type="evidence" value="ECO:0007669"/>
    <property type="project" value="UniProtKB-UniRule"/>
</dbReference>
<evidence type="ECO:0000256" key="11">
    <source>
        <dbReference type="HAMAP-Rule" id="MF_00315"/>
    </source>
</evidence>
<dbReference type="AlphaFoldDB" id="A0A1V6M1S5"/>
<keyword evidence="4 11" id="KW-0808">Transferase</keyword>
<dbReference type="PANTHER" id="PTHR43322">
    <property type="entry name" value="1-D-DEOXYXYLULOSE 5-PHOSPHATE SYNTHASE-RELATED"/>
    <property type="match status" value="1"/>
</dbReference>
<dbReference type="CDD" id="cd02007">
    <property type="entry name" value="TPP_DXS"/>
    <property type="match status" value="1"/>
</dbReference>
<sequence length="644" mass="70650">MSKLLDSIEYPEDLKKLKLEELPKLAAEIRELIVNVVSKNPGHLSSNLGVVELTMALHYCFDFKKDRLVWDVGHQAYVHKILTGRKTKFPTLRQYNGLSGFPDKNESEYDPFTCGHSGDAISSALGMSCASAILGEKKSIVAIVGDGAIGAGMSLEALNHAGYLKKNLLVVLNDNEMSISNTVGAFSKYLNKIRTAPIYMDIRKEVHNLLKVFPVLGKPVEKTMEHIVELIQGGGVPGQIFKDLGFNYFGPIDGHDFRILTDTLNNIKHLEGPVLLHVITEKGRGFEPAYQNPAQYHSAGKFEMCNGKIKEISPDSKKIAYTKVFGNTLVELAKIDPKVVGITAAMPDGTGIVSFGKKFPDRFYDVGICEQHAVGLANGLSAGGLKPVVAIYSTFLQRAYDQVFHDICLQRHGVVFVLDRAGIVGNDGPTHNGIFDIAYLRNLPEIILMAPKDGDELKSMLKIALESGKPAAIRYPKEDIPEEKLSPHYKKFEIGKAEVLREGSDGVLLAYGAMVYRCMQAAEKLNKKGIDVTVVNARFAKPLDKELILRLVRNNKLILTVEDHALMGGFGSAVLELVSDAGENLNKIMRAGVPDRFMEHGPRNLILKNIGLDEDGIAGRFIAMLGLADVRGSFISAGKRRLTV</sequence>
<feature type="domain" description="Transketolase-like pyrimidine-binding" evidence="12">
    <location>
        <begin position="319"/>
        <end position="482"/>
    </location>
</feature>
<dbReference type="GO" id="GO:0030976">
    <property type="term" value="F:thiamine pyrophosphate binding"/>
    <property type="evidence" value="ECO:0007669"/>
    <property type="project" value="UniProtKB-UniRule"/>
</dbReference>
<dbReference type="Proteomes" id="UP000242219">
    <property type="component" value="Unassembled WGS sequence"/>
</dbReference>
<evidence type="ECO:0000256" key="8">
    <source>
        <dbReference type="ARBA" id="ARBA00023052"/>
    </source>
</evidence>
<feature type="binding site" evidence="11">
    <location>
        <begin position="147"/>
        <end position="148"/>
    </location>
    <ligand>
        <name>thiamine diphosphate</name>
        <dbReference type="ChEBI" id="CHEBI:58937"/>
    </ligand>
</feature>
<evidence type="ECO:0000313" key="13">
    <source>
        <dbReference type="EMBL" id="OQD46374.1"/>
    </source>
</evidence>
<comment type="subunit">
    <text evidence="3 11">Homodimer.</text>
</comment>
<evidence type="ECO:0000256" key="6">
    <source>
        <dbReference type="ARBA" id="ARBA00022842"/>
    </source>
</evidence>
<evidence type="ECO:0000313" key="14">
    <source>
        <dbReference type="Proteomes" id="UP000242219"/>
    </source>
</evidence>
<feature type="binding site" evidence="11">
    <location>
        <position position="175"/>
    </location>
    <ligand>
        <name>thiamine diphosphate</name>
        <dbReference type="ChEBI" id="CHEBI:58937"/>
    </ligand>
</feature>
<proteinExistence type="inferred from homology"/>
<dbReference type="FunFam" id="3.40.50.920:FF:000002">
    <property type="entry name" value="1-deoxy-D-xylulose-5-phosphate synthase"/>
    <property type="match status" value="1"/>
</dbReference>
<dbReference type="InterPro" id="IPR009014">
    <property type="entry name" value="Transketo_C/PFOR_II"/>
</dbReference>
<reference evidence="13 14" key="1">
    <citation type="journal article" date="2016" name="Genome Announc.">
        <title>Draft Genome Sequence of the Anaerobic Ammonium-Oxidizing Bacterium 'Candidatus Brocadia sp. 40'.</title>
        <authorList>
            <person name="Ali M."/>
            <person name="Haroon M.F."/>
            <person name="Narita Y."/>
            <person name="Zhang L."/>
            <person name="Rangel Shaw D."/>
            <person name="Okabe S."/>
            <person name="Saikaly P.E."/>
        </authorList>
    </citation>
    <scope>NUCLEOTIDE SEQUENCE [LARGE SCALE GENOMIC DNA]</scope>
    <source>
        <strain evidence="13 14">40</strain>
    </source>
</reference>
<keyword evidence="14" id="KW-1185">Reference proteome</keyword>
<dbReference type="PROSITE" id="PS00802">
    <property type="entry name" value="TRANSKETOLASE_2"/>
    <property type="match status" value="1"/>
</dbReference>
<dbReference type="InterPro" id="IPR005475">
    <property type="entry name" value="Transketolase-like_Pyr-bd"/>
</dbReference>
<dbReference type="Pfam" id="PF02779">
    <property type="entry name" value="Transket_pyr"/>
    <property type="match status" value="1"/>
</dbReference>
<comment type="similarity">
    <text evidence="2 11">Belongs to the transketolase family. DXPS subfamily.</text>
</comment>
<feature type="binding site" evidence="11">
    <location>
        <position position="175"/>
    </location>
    <ligand>
        <name>Mg(2+)</name>
        <dbReference type="ChEBI" id="CHEBI:18420"/>
    </ligand>
</feature>
<keyword evidence="8 11" id="KW-0786">Thiamine pyrophosphate</keyword>
<name>A0A1V6M1S5_9BACT</name>
<dbReference type="UniPathway" id="UPA00064">
    <property type="reaction ID" value="UER00091"/>
</dbReference>
<dbReference type="InterPro" id="IPR005477">
    <property type="entry name" value="Dxylulose-5-P_synthase"/>
</dbReference>
<dbReference type="GO" id="GO:0005829">
    <property type="term" value="C:cytosol"/>
    <property type="evidence" value="ECO:0007669"/>
    <property type="project" value="TreeGrafter"/>
</dbReference>
<dbReference type="PANTHER" id="PTHR43322:SF5">
    <property type="entry name" value="1-DEOXY-D-XYLULOSE-5-PHOSPHATE SYNTHASE, CHLOROPLASTIC"/>
    <property type="match status" value="1"/>
</dbReference>
<dbReference type="InterPro" id="IPR029061">
    <property type="entry name" value="THDP-binding"/>
</dbReference>
<dbReference type="SUPFAM" id="SSF52922">
    <property type="entry name" value="TK C-terminal domain-like"/>
    <property type="match status" value="1"/>
</dbReference>
<dbReference type="EC" id="2.2.1.7" evidence="11"/>
<dbReference type="InterPro" id="IPR033248">
    <property type="entry name" value="Transketolase_C"/>
</dbReference>
<comment type="function">
    <text evidence="10 11">Catalyzes the acyloin condensation reaction between C atoms 2 and 3 of pyruvate and glyceraldehyde 3-phosphate to yield 1-deoxy-D-xylulose-5-phosphate (DXP).</text>
</comment>
<evidence type="ECO:0000256" key="10">
    <source>
        <dbReference type="ARBA" id="ARBA00055605"/>
    </source>
</evidence>
<dbReference type="RefSeq" id="WP_070066476.1">
    <property type="nucleotide sequence ID" value="NZ_MJUW02000040.1"/>
</dbReference>
<evidence type="ECO:0000256" key="9">
    <source>
        <dbReference type="ARBA" id="ARBA00023229"/>
    </source>
</evidence>
<evidence type="ECO:0000256" key="3">
    <source>
        <dbReference type="ARBA" id="ARBA00011738"/>
    </source>
</evidence>
<protein>
    <recommendedName>
        <fullName evidence="11">1-deoxy-D-xylulose-5-phosphate synthase</fullName>
        <ecNumber evidence="11">2.2.1.7</ecNumber>
    </recommendedName>
    <alternativeName>
        <fullName evidence="11">1-deoxyxylulose-5-phosphate synthase</fullName>
        <shortName evidence="11">DXP synthase</shortName>
        <shortName evidence="11">DXPS</shortName>
    </alternativeName>
</protein>
<accession>A0A1V6M1S5</accession>
<dbReference type="GO" id="GO:0009228">
    <property type="term" value="P:thiamine biosynthetic process"/>
    <property type="evidence" value="ECO:0007669"/>
    <property type="project" value="UniProtKB-UniRule"/>
</dbReference>
<feature type="binding site" evidence="11">
    <location>
        <position position="370"/>
    </location>
    <ligand>
        <name>thiamine diphosphate</name>
        <dbReference type="ChEBI" id="CHEBI:58937"/>
    </ligand>
</feature>
<dbReference type="Pfam" id="PF13292">
    <property type="entry name" value="DXP_synthase_N"/>
    <property type="match status" value="1"/>
</dbReference>
<dbReference type="SMART" id="SM00861">
    <property type="entry name" value="Transket_pyr"/>
    <property type="match status" value="1"/>
</dbReference>
<comment type="caution">
    <text evidence="13">The sequence shown here is derived from an EMBL/GenBank/DDBJ whole genome shotgun (WGS) entry which is preliminary data.</text>
</comment>
<dbReference type="NCBIfam" id="TIGR00204">
    <property type="entry name" value="dxs"/>
    <property type="match status" value="1"/>
</dbReference>
<comment type="cofactor">
    <cofactor evidence="11">
        <name>Mg(2+)</name>
        <dbReference type="ChEBI" id="CHEBI:18420"/>
    </cofactor>
    <text evidence="11">Binds 1 Mg(2+) ion per subunit.</text>
</comment>
<dbReference type="Gene3D" id="3.40.50.970">
    <property type="match status" value="2"/>
</dbReference>
<evidence type="ECO:0000256" key="7">
    <source>
        <dbReference type="ARBA" id="ARBA00022977"/>
    </source>
</evidence>
<dbReference type="HAMAP" id="MF_00315">
    <property type="entry name" value="DXP_synth"/>
    <property type="match status" value="1"/>
</dbReference>
<dbReference type="SUPFAM" id="SSF52518">
    <property type="entry name" value="Thiamin diphosphate-binding fold (THDP-binding)"/>
    <property type="match status" value="2"/>
</dbReference>
<feature type="binding site" evidence="11">
    <location>
        <position position="74"/>
    </location>
    <ligand>
        <name>thiamine diphosphate</name>
        <dbReference type="ChEBI" id="CHEBI:58937"/>
    </ligand>
</feature>
<dbReference type="GO" id="GO:0019288">
    <property type="term" value="P:isopentenyl diphosphate biosynthetic process, methylerythritol 4-phosphate pathway"/>
    <property type="evidence" value="ECO:0007669"/>
    <property type="project" value="TreeGrafter"/>
</dbReference>
<comment type="pathway">
    <text evidence="1 11">Metabolic intermediate biosynthesis; 1-deoxy-D-xylulose 5-phosphate biosynthesis; 1-deoxy-D-xylulose 5-phosphate from D-glyceraldehyde 3-phosphate and pyruvate: step 1/1.</text>
</comment>
<dbReference type="Gene3D" id="3.40.50.920">
    <property type="match status" value="1"/>
</dbReference>
<keyword evidence="7 11" id="KW-0784">Thiamine biosynthesis</keyword>
<evidence type="ECO:0000256" key="2">
    <source>
        <dbReference type="ARBA" id="ARBA00011081"/>
    </source>
</evidence>
<keyword evidence="6 11" id="KW-0460">Magnesium</keyword>
<evidence type="ECO:0000259" key="12">
    <source>
        <dbReference type="SMART" id="SM00861"/>
    </source>
</evidence>
<dbReference type="InterPro" id="IPR020826">
    <property type="entry name" value="Transketolase_BS"/>
</dbReference>
<keyword evidence="9 11" id="KW-0414">Isoprene biosynthesis</keyword>
<dbReference type="GO" id="GO:0000287">
    <property type="term" value="F:magnesium ion binding"/>
    <property type="evidence" value="ECO:0007669"/>
    <property type="project" value="UniProtKB-UniRule"/>
</dbReference>
<dbReference type="CDD" id="cd07033">
    <property type="entry name" value="TPP_PYR_DXS_TK_like"/>
    <property type="match status" value="1"/>
</dbReference>
<dbReference type="FunFam" id="3.40.50.970:FF:000005">
    <property type="entry name" value="1-deoxy-D-xylulose-5-phosphate synthase"/>
    <property type="match status" value="1"/>
</dbReference>
<comment type="cofactor">
    <cofactor evidence="11">
        <name>thiamine diphosphate</name>
        <dbReference type="ChEBI" id="CHEBI:58937"/>
    </cofactor>
    <text evidence="11">Binds 1 thiamine pyrophosphate per subunit.</text>
</comment>
<gene>
    <name evidence="11" type="primary">dxs</name>
    <name evidence="13" type="ORF">BIY37_03670</name>
</gene>
<evidence type="ECO:0000256" key="1">
    <source>
        <dbReference type="ARBA" id="ARBA00004980"/>
    </source>
</evidence>
<dbReference type="NCBIfam" id="NF003933">
    <property type="entry name" value="PRK05444.2-2"/>
    <property type="match status" value="1"/>
</dbReference>
<keyword evidence="5 11" id="KW-0479">Metal-binding</keyword>
<dbReference type="Pfam" id="PF02780">
    <property type="entry name" value="Transketolase_C"/>
    <property type="match status" value="1"/>
</dbReference>
<organism evidence="13 14">
    <name type="scientific">Candidatus Brocadia sapporoensis</name>
    <dbReference type="NCBI Taxonomy" id="392547"/>
    <lineage>
        <taxon>Bacteria</taxon>
        <taxon>Pseudomonadati</taxon>
        <taxon>Planctomycetota</taxon>
        <taxon>Candidatus Brocadiia</taxon>
        <taxon>Candidatus Brocadiales</taxon>
        <taxon>Candidatus Brocadiaceae</taxon>
        <taxon>Candidatus Brocadia</taxon>
    </lineage>
</organism>
<evidence type="ECO:0000256" key="4">
    <source>
        <dbReference type="ARBA" id="ARBA00022679"/>
    </source>
</evidence>
<comment type="catalytic activity">
    <reaction evidence="11">
        <text>D-glyceraldehyde 3-phosphate + pyruvate + H(+) = 1-deoxy-D-xylulose 5-phosphate + CO2</text>
        <dbReference type="Rhea" id="RHEA:12605"/>
        <dbReference type="ChEBI" id="CHEBI:15361"/>
        <dbReference type="ChEBI" id="CHEBI:15378"/>
        <dbReference type="ChEBI" id="CHEBI:16526"/>
        <dbReference type="ChEBI" id="CHEBI:57792"/>
        <dbReference type="ChEBI" id="CHEBI:59776"/>
        <dbReference type="EC" id="2.2.1.7"/>
    </reaction>
</comment>
<feature type="binding site" evidence="11">
    <location>
        <position position="146"/>
    </location>
    <ligand>
        <name>Mg(2+)</name>
        <dbReference type="ChEBI" id="CHEBI:18420"/>
    </ligand>
</feature>
<feature type="binding site" evidence="11">
    <location>
        <begin position="115"/>
        <end position="117"/>
    </location>
    <ligand>
        <name>thiamine diphosphate</name>
        <dbReference type="ChEBI" id="CHEBI:58937"/>
    </ligand>
</feature>